<reference evidence="5 6" key="1">
    <citation type="journal article" date="2016" name="Nat. Commun.">
        <title>Thousands of microbial genomes shed light on interconnected biogeochemical processes in an aquifer system.</title>
        <authorList>
            <person name="Anantharaman K."/>
            <person name="Brown C.T."/>
            <person name="Hug L.A."/>
            <person name="Sharon I."/>
            <person name="Castelle C.J."/>
            <person name="Probst A.J."/>
            <person name="Thomas B.C."/>
            <person name="Singh A."/>
            <person name="Wilkins M.J."/>
            <person name="Karaoz U."/>
            <person name="Brodie E.L."/>
            <person name="Williams K.H."/>
            <person name="Hubbard S.S."/>
            <person name="Banfield J.F."/>
        </authorList>
    </citation>
    <scope>NUCLEOTIDE SEQUENCE [LARGE SCALE GENOMIC DNA]</scope>
</reference>
<dbReference type="InterPro" id="IPR000760">
    <property type="entry name" value="Inositol_monophosphatase-like"/>
</dbReference>
<feature type="binding site" evidence="4">
    <location>
        <position position="201"/>
    </location>
    <ligand>
        <name>Mg(2+)</name>
        <dbReference type="ChEBI" id="CHEBI:18420"/>
        <label>1</label>
        <note>catalytic</note>
    </ligand>
</feature>
<feature type="binding site" evidence="4">
    <location>
        <position position="86"/>
    </location>
    <ligand>
        <name>Mg(2+)</name>
        <dbReference type="ChEBI" id="CHEBI:18420"/>
        <label>1</label>
        <note>catalytic</note>
    </ligand>
</feature>
<dbReference type="SUPFAM" id="SSF56655">
    <property type="entry name" value="Carbohydrate phosphatase"/>
    <property type="match status" value="1"/>
</dbReference>
<evidence type="ECO:0008006" key="7">
    <source>
        <dbReference type="Google" id="ProtNLM"/>
    </source>
</evidence>
<dbReference type="Pfam" id="PF00459">
    <property type="entry name" value="Inositol_P"/>
    <property type="match status" value="1"/>
</dbReference>
<sequence>MKEFDLQEIIRLAWEAGQIAKKHFNYTGARRKPDNTVVTDADQEIELLVRERLAELTPGFGVLGEESGRSGNPDKAAPCWVVDPLDGTSSFVSGLPNWAFSLGLIEEDSASFGLVYLPLLDEMYYLVEDGRVFKNGEPVKPVRPAPLDGESVLYVPSDWHQRFTIRFPGKLRSLGSAAYHGLLVSRPLTAGVLQGRIYLWDAAAILALNWAWGMRVATLDGREVKPSSWSAQQAISDPILFAAPELFERLAGMIHLLEE</sequence>
<keyword evidence="1 4" id="KW-0479">Metal-binding</keyword>
<keyword evidence="2" id="KW-0378">Hydrolase</keyword>
<dbReference type="PROSITE" id="PS00629">
    <property type="entry name" value="IMP_1"/>
    <property type="match status" value="1"/>
</dbReference>
<evidence type="ECO:0000313" key="5">
    <source>
        <dbReference type="EMBL" id="OGG06675.1"/>
    </source>
</evidence>
<keyword evidence="3 4" id="KW-0460">Magnesium</keyword>
<evidence type="ECO:0000256" key="1">
    <source>
        <dbReference type="ARBA" id="ARBA00022723"/>
    </source>
</evidence>
<dbReference type="GO" id="GO:0008934">
    <property type="term" value="F:inositol monophosphate 1-phosphatase activity"/>
    <property type="evidence" value="ECO:0007669"/>
    <property type="project" value="TreeGrafter"/>
</dbReference>
<evidence type="ECO:0000256" key="3">
    <source>
        <dbReference type="ARBA" id="ARBA00022842"/>
    </source>
</evidence>
<dbReference type="PRINTS" id="PR00377">
    <property type="entry name" value="IMPHPHTASES"/>
</dbReference>
<protein>
    <recommendedName>
        <fullName evidence="7">Inositol monophosphatase</fullName>
    </recommendedName>
</protein>
<dbReference type="InterPro" id="IPR020583">
    <property type="entry name" value="Inositol_monoP_metal-BS"/>
</dbReference>
<proteinExistence type="predicted"/>
<dbReference type="STRING" id="1817867.A3F83_06790"/>
<gene>
    <name evidence="5" type="ORF">A3F83_06790</name>
</gene>
<dbReference type="Gene3D" id="3.30.540.10">
    <property type="entry name" value="Fructose-1,6-Bisphosphatase, subunit A, domain 1"/>
    <property type="match status" value="1"/>
</dbReference>
<feature type="binding site" evidence="4">
    <location>
        <position position="65"/>
    </location>
    <ligand>
        <name>Mg(2+)</name>
        <dbReference type="ChEBI" id="CHEBI:18420"/>
        <label>1</label>
        <note>catalytic</note>
    </ligand>
</feature>
<accession>A0A1F5Z2S3</accession>
<dbReference type="EMBL" id="MFIX01000012">
    <property type="protein sequence ID" value="OGG06675.1"/>
    <property type="molecule type" value="Genomic_DNA"/>
</dbReference>
<name>A0A1F5Z2S3_9BACT</name>
<comment type="cofactor">
    <cofactor evidence="4">
        <name>Mg(2+)</name>
        <dbReference type="ChEBI" id="CHEBI:18420"/>
    </cofactor>
</comment>
<organism evidence="5 6">
    <name type="scientific">Candidatus Glassbacteria bacterium RIFCSPLOWO2_12_FULL_58_11</name>
    <dbReference type="NCBI Taxonomy" id="1817867"/>
    <lineage>
        <taxon>Bacteria</taxon>
        <taxon>Candidatus Glassiibacteriota</taxon>
    </lineage>
</organism>
<evidence type="ECO:0000256" key="2">
    <source>
        <dbReference type="ARBA" id="ARBA00022801"/>
    </source>
</evidence>
<dbReference type="PANTHER" id="PTHR20854:SF4">
    <property type="entry name" value="INOSITOL-1-MONOPHOSPHATASE-RELATED"/>
    <property type="match status" value="1"/>
</dbReference>
<dbReference type="Gene3D" id="3.40.190.80">
    <property type="match status" value="1"/>
</dbReference>
<dbReference type="PANTHER" id="PTHR20854">
    <property type="entry name" value="INOSITOL MONOPHOSPHATASE"/>
    <property type="match status" value="1"/>
</dbReference>
<feature type="binding site" evidence="4">
    <location>
        <position position="83"/>
    </location>
    <ligand>
        <name>Mg(2+)</name>
        <dbReference type="ChEBI" id="CHEBI:18420"/>
        <label>1</label>
        <note>catalytic</note>
    </ligand>
</feature>
<dbReference type="GO" id="GO:0046872">
    <property type="term" value="F:metal ion binding"/>
    <property type="evidence" value="ECO:0007669"/>
    <property type="project" value="UniProtKB-KW"/>
</dbReference>
<dbReference type="Proteomes" id="UP000179129">
    <property type="component" value="Unassembled WGS sequence"/>
</dbReference>
<evidence type="ECO:0000256" key="4">
    <source>
        <dbReference type="PIRSR" id="PIRSR600760-2"/>
    </source>
</evidence>
<feature type="binding site" evidence="4">
    <location>
        <position position="85"/>
    </location>
    <ligand>
        <name>Mg(2+)</name>
        <dbReference type="ChEBI" id="CHEBI:18420"/>
        <label>1</label>
        <note>catalytic</note>
    </ligand>
</feature>
<dbReference type="AlphaFoldDB" id="A0A1F5Z2S3"/>
<dbReference type="GO" id="GO:0006020">
    <property type="term" value="P:inositol metabolic process"/>
    <property type="evidence" value="ECO:0007669"/>
    <property type="project" value="TreeGrafter"/>
</dbReference>
<dbReference type="GO" id="GO:0007165">
    <property type="term" value="P:signal transduction"/>
    <property type="evidence" value="ECO:0007669"/>
    <property type="project" value="TreeGrafter"/>
</dbReference>
<comment type="caution">
    <text evidence="5">The sequence shown here is derived from an EMBL/GenBank/DDBJ whole genome shotgun (WGS) entry which is preliminary data.</text>
</comment>
<evidence type="ECO:0000313" key="6">
    <source>
        <dbReference type="Proteomes" id="UP000179129"/>
    </source>
</evidence>